<protein>
    <submittedName>
        <fullName evidence="1">Uncharacterized protein</fullName>
    </submittedName>
</protein>
<name>A0A4S8KHG0_MUSBA</name>
<comment type="caution">
    <text evidence="1">The sequence shown here is derived from an EMBL/GenBank/DDBJ whole genome shotgun (WGS) entry which is preliminary data.</text>
</comment>
<keyword evidence="2" id="KW-1185">Reference proteome</keyword>
<reference evidence="1 2" key="1">
    <citation type="journal article" date="2019" name="Nat. Plants">
        <title>Genome sequencing of Musa balbisiana reveals subgenome evolution and function divergence in polyploid bananas.</title>
        <authorList>
            <person name="Yao X."/>
        </authorList>
    </citation>
    <scope>NUCLEOTIDE SEQUENCE [LARGE SCALE GENOMIC DNA]</scope>
    <source>
        <strain evidence="2">cv. DH-PKW</strain>
        <tissue evidence="1">Leaves</tissue>
    </source>
</reference>
<proteinExistence type="predicted"/>
<dbReference type="Proteomes" id="UP000317650">
    <property type="component" value="Chromosome 4"/>
</dbReference>
<gene>
    <name evidence="1" type="ORF">C4D60_Mb04t36630</name>
</gene>
<evidence type="ECO:0000313" key="1">
    <source>
        <dbReference type="EMBL" id="THU74743.1"/>
    </source>
</evidence>
<dbReference type="AlphaFoldDB" id="A0A4S8KHG0"/>
<organism evidence="1 2">
    <name type="scientific">Musa balbisiana</name>
    <name type="common">Banana</name>
    <dbReference type="NCBI Taxonomy" id="52838"/>
    <lineage>
        <taxon>Eukaryota</taxon>
        <taxon>Viridiplantae</taxon>
        <taxon>Streptophyta</taxon>
        <taxon>Embryophyta</taxon>
        <taxon>Tracheophyta</taxon>
        <taxon>Spermatophyta</taxon>
        <taxon>Magnoliopsida</taxon>
        <taxon>Liliopsida</taxon>
        <taxon>Zingiberales</taxon>
        <taxon>Musaceae</taxon>
        <taxon>Musa</taxon>
    </lineage>
</organism>
<evidence type="ECO:0000313" key="2">
    <source>
        <dbReference type="Proteomes" id="UP000317650"/>
    </source>
</evidence>
<dbReference type="EMBL" id="PYDT01000001">
    <property type="protein sequence ID" value="THU74743.1"/>
    <property type="molecule type" value="Genomic_DNA"/>
</dbReference>
<sequence>MIFEDKEFSVSRRLEAQLMPLPTPPCITVLAEEDPLIPRSKLLVLSRLAVPEAGTAYVVKETGGALIAARATAKWEIIHRKEQNNQNNRVIITTKEKQQEIGVQIQGLEAFDGSHVVEHSIVWPHE</sequence>
<accession>A0A4S8KHG0</accession>